<name>A0A1R4EF78_9GAMM</name>
<dbReference type="Proteomes" id="UP000188169">
    <property type="component" value="Unassembled WGS sequence"/>
</dbReference>
<dbReference type="STRING" id="1945520.A1019T_01125"/>
<organism evidence="1 2">
    <name type="scientific">Psychrobacter pasteurii</name>
    <dbReference type="NCBI Taxonomy" id="1945520"/>
    <lineage>
        <taxon>Bacteria</taxon>
        <taxon>Pseudomonadati</taxon>
        <taxon>Pseudomonadota</taxon>
        <taxon>Gammaproteobacteria</taxon>
        <taxon>Moraxellales</taxon>
        <taxon>Moraxellaceae</taxon>
        <taxon>Psychrobacter</taxon>
    </lineage>
</organism>
<sequence>MKKISEKQRQRIVKYNIRQRKLQSRNNRTDNMKKERIKFSSKLSLFVPSERNKIIKILKSIPNNTFDSLYLNFIDLETINPLTALHIVHVLDKYKDRNVRFKSRNSKSLIPRAVFKLLKLNKNFGFKDVNKTNFKSSVDNWSMFSGYTSDLPDDMVRHIHDLKKMFKDPTVHFRLVTAISEAINNVIHHAYHDDQYNKWYVLTHIDDRSISVVVSDLGVTIPYTAPVSIMNTLEGTIANAKDIFIGASKDLDSLRKLKDSQLIKYATYLNSTSTKVKGRGQGFDDILNLVKNTNEFPEISRVHTSVLSKYGSYLLESNSDGSFRERSLKKNLEDFTSKIDGTVISWVIQLV</sequence>
<keyword evidence="1" id="KW-0418">Kinase</keyword>
<dbReference type="AlphaFoldDB" id="A0A1R4EF78"/>
<dbReference type="Gene3D" id="3.30.565.10">
    <property type="entry name" value="Histidine kinase-like ATPase, C-terminal domain"/>
    <property type="match status" value="1"/>
</dbReference>
<protein>
    <submittedName>
        <fullName evidence="1">Serine-protein kinase RsbW</fullName>
    </submittedName>
</protein>
<evidence type="ECO:0000313" key="2">
    <source>
        <dbReference type="Proteomes" id="UP000188169"/>
    </source>
</evidence>
<dbReference type="GO" id="GO:0016301">
    <property type="term" value="F:kinase activity"/>
    <property type="evidence" value="ECO:0007669"/>
    <property type="project" value="UniProtKB-KW"/>
</dbReference>
<dbReference type="SUPFAM" id="SSF55874">
    <property type="entry name" value="ATPase domain of HSP90 chaperone/DNA topoisomerase II/histidine kinase"/>
    <property type="match status" value="1"/>
</dbReference>
<gene>
    <name evidence="1" type="ORF">A1019T_01125</name>
</gene>
<proteinExistence type="predicted"/>
<keyword evidence="2" id="KW-1185">Reference proteome</keyword>
<accession>A0A1R4EF78</accession>
<evidence type="ECO:0000313" key="1">
    <source>
        <dbReference type="EMBL" id="SJM37154.1"/>
    </source>
</evidence>
<dbReference type="EMBL" id="FUGD01000075">
    <property type="protein sequence ID" value="SJM37154.1"/>
    <property type="molecule type" value="Genomic_DNA"/>
</dbReference>
<keyword evidence="1" id="KW-0808">Transferase</keyword>
<dbReference type="InterPro" id="IPR036890">
    <property type="entry name" value="HATPase_C_sf"/>
</dbReference>
<reference evidence="2" key="1">
    <citation type="submission" date="2017-02" db="EMBL/GenBank/DDBJ databases">
        <authorList>
            <person name="Mornico D."/>
        </authorList>
    </citation>
    <scope>NUCLEOTIDE SEQUENCE [LARGE SCALE GENOMIC DNA]</scope>
</reference>